<dbReference type="GO" id="GO:0016301">
    <property type="term" value="F:kinase activity"/>
    <property type="evidence" value="ECO:0007669"/>
    <property type="project" value="UniProtKB-KW"/>
</dbReference>
<dbReference type="InterPro" id="IPR050558">
    <property type="entry name" value="PTS_Sugar-Specific_Components"/>
</dbReference>
<evidence type="ECO:0000256" key="6">
    <source>
        <dbReference type="ARBA" id="ARBA00022683"/>
    </source>
</evidence>
<feature type="domain" description="PTS EIIA type-1" evidence="18">
    <location>
        <begin position="562"/>
        <end position="666"/>
    </location>
</feature>
<feature type="transmembrane region" description="Helical" evidence="17">
    <location>
        <begin position="253"/>
        <end position="271"/>
    </location>
</feature>
<evidence type="ECO:0000256" key="4">
    <source>
        <dbReference type="ARBA" id="ARBA00022597"/>
    </source>
</evidence>
<evidence type="ECO:0000256" key="9">
    <source>
        <dbReference type="ARBA" id="ARBA00022989"/>
    </source>
</evidence>
<feature type="transmembrane region" description="Helical" evidence="17">
    <location>
        <begin position="427"/>
        <end position="446"/>
    </location>
</feature>
<dbReference type="HOGENOM" id="CLU_012312_2_2_9"/>
<evidence type="ECO:0000256" key="11">
    <source>
        <dbReference type="ARBA" id="ARBA00044053"/>
    </source>
</evidence>
<dbReference type="EMBL" id="AEUT02000001">
    <property type="protein sequence ID" value="EGE54807.1"/>
    <property type="molecule type" value="Genomic_DNA"/>
</dbReference>
<dbReference type="PANTHER" id="PTHR30175:SF1">
    <property type="entry name" value="PTS SYSTEM ARBUTIN-, CELLOBIOSE-, AND SALICIN-SPECIFIC EIIBC COMPONENT-RELATED"/>
    <property type="match status" value="1"/>
</dbReference>
<accession>F1YXP5</accession>
<dbReference type="InterPro" id="IPR001127">
    <property type="entry name" value="PTS_EIIA_1_perm"/>
</dbReference>
<evidence type="ECO:0000313" key="21">
    <source>
        <dbReference type="EMBL" id="EGE54807.1"/>
    </source>
</evidence>
<evidence type="ECO:0000256" key="7">
    <source>
        <dbReference type="ARBA" id="ARBA00022692"/>
    </source>
</evidence>
<dbReference type="InterPro" id="IPR013013">
    <property type="entry name" value="PTS_EIIC_1"/>
</dbReference>
<evidence type="ECO:0000259" key="18">
    <source>
        <dbReference type="PROSITE" id="PS51093"/>
    </source>
</evidence>
<keyword evidence="10 17" id="KW-0472">Membrane</keyword>
<keyword evidence="4" id="KW-0762">Sugar transport</keyword>
<dbReference type="PROSITE" id="PS01035">
    <property type="entry name" value="PTS_EIIB_TYPE_1_CYS"/>
    <property type="match status" value="1"/>
</dbReference>
<evidence type="ECO:0000256" key="5">
    <source>
        <dbReference type="ARBA" id="ARBA00022679"/>
    </source>
</evidence>
<keyword evidence="9 17" id="KW-1133">Transmembrane helix</keyword>
<dbReference type="NCBIfam" id="TIGR01995">
    <property type="entry name" value="PTS-II-ABC-beta"/>
    <property type="match status" value="1"/>
</dbReference>
<dbReference type="Gene3D" id="3.30.1360.60">
    <property type="entry name" value="Glucose permease domain IIB"/>
    <property type="match status" value="1"/>
</dbReference>
<dbReference type="GO" id="GO:0090589">
    <property type="term" value="F:protein-phosphocysteine-trehalose phosphotransferase system transporter activity"/>
    <property type="evidence" value="ECO:0007669"/>
    <property type="project" value="TreeGrafter"/>
</dbReference>
<feature type="transmembrane region" description="Helical" evidence="17">
    <location>
        <begin position="313"/>
        <end position="338"/>
    </location>
</feature>
<keyword evidence="6" id="KW-0598">Phosphotransferase system</keyword>
<comment type="caution">
    <text evidence="21">The sequence shown here is derived from an EMBL/GenBank/DDBJ whole genome shotgun (WGS) entry which is preliminary data.</text>
</comment>
<evidence type="ECO:0000256" key="12">
    <source>
        <dbReference type="ARBA" id="ARBA00045139"/>
    </source>
</evidence>
<feature type="domain" description="PTS EIIB type-1" evidence="19">
    <location>
        <begin position="83"/>
        <end position="165"/>
    </location>
</feature>
<dbReference type="InterPro" id="IPR001996">
    <property type="entry name" value="PTS_IIB_1"/>
</dbReference>
<feature type="active site" description="Phosphocysteine intermediate; for EIIB activity" evidence="16">
    <location>
        <position position="105"/>
    </location>
</feature>
<organism evidence="21 22">
    <name type="scientific">Streptococcus parauberis NCFD 2020</name>
    <dbReference type="NCBI Taxonomy" id="873447"/>
    <lineage>
        <taxon>Bacteria</taxon>
        <taxon>Bacillati</taxon>
        <taxon>Bacillota</taxon>
        <taxon>Bacilli</taxon>
        <taxon>Lactobacillales</taxon>
        <taxon>Streptococcaceae</taxon>
        <taxon>Streptococcus</taxon>
    </lineage>
</organism>
<evidence type="ECO:0000256" key="16">
    <source>
        <dbReference type="PROSITE-ProRule" id="PRU00421"/>
    </source>
</evidence>
<feature type="transmembrane region" description="Helical" evidence="17">
    <location>
        <begin position="453"/>
        <end position="477"/>
    </location>
</feature>
<evidence type="ECO:0000313" key="22">
    <source>
        <dbReference type="Proteomes" id="UP000003732"/>
    </source>
</evidence>
<feature type="transmembrane region" description="Helical" evidence="17">
    <location>
        <begin position="497"/>
        <end position="519"/>
    </location>
</feature>
<dbReference type="GO" id="GO:0005886">
    <property type="term" value="C:plasma membrane"/>
    <property type="evidence" value="ECO:0007669"/>
    <property type="project" value="UniProtKB-SubCell"/>
</dbReference>
<dbReference type="PROSITE" id="PS51103">
    <property type="entry name" value="PTS_EIIC_TYPE_1"/>
    <property type="match status" value="1"/>
</dbReference>
<sequence>MVNNDIKNTIILLAGDYSNVINEHQSKNILTLKVKDRSVVQVDEIEKLDEVISISVVQNRIRIQLIKKYLKEDVIMAKKKDFKQLANTIVENVGGKDNINGLRHCITRLRFRLKDESLANKDVLENTDGIISVVKGGGEYMVVIGNDVVKAYNAVNDVLGISEGQLDQHASSVDKQNPIMKVINAVVGSVMPALNFICAGGVLKGLLTILSMTGLLDAKDGLYILINAMGDAVFFFLPIILGYNFAKHMKGDPFLGLVIGAILCYPAVNGVDLKLFGIATKATYTSSFLPVIAITAIAVIIERFLKKYIPSVVSGFLVPVITLLIVIPLGFALVGPFVNGASNAVNAGLNFLLGSSPIIAGLVFGGLYQVMVLFGIHQAATSISFMNVLSGKPDQIMAMGVLVCFAQVGVVLAIYLKTKDKKLKGIALPAVISGLFGITEPAIYGVTLPRLKMFIISCIGGALTGAFIMATGVTMYSFTGLGLVTFLGLVSPKNPDFILPIIAALIGFVFSFVAAFALYKDNDSDLVVSTEVADDKSKDTVVTYTVKSPLAGIVHELTEVPDQVFASGALGNGVAIQPATNEVFAPADATVTALMPSKHAIGLTLDNGAELLIHVGIDTVNLNGQYYDYLVKENQIVKAGEQLMTFDRQAIEAAGYKTITPIIITNSSEFGTINVLAKDRVQVGDLLLDFSI</sequence>
<dbReference type="Pfam" id="PF02378">
    <property type="entry name" value="PTS_EIIC"/>
    <property type="match status" value="1"/>
</dbReference>
<dbReference type="GO" id="GO:0008982">
    <property type="term" value="F:protein-N(PI)-phosphohistidine-sugar phosphotransferase activity"/>
    <property type="evidence" value="ECO:0007669"/>
    <property type="project" value="InterPro"/>
</dbReference>
<dbReference type="GO" id="GO:0009401">
    <property type="term" value="P:phosphoenolpyruvate-dependent sugar phosphotransferase system"/>
    <property type="evidence" value="ECO:0007669"/>
    <property type="project" value="UniProtKB-KW"/>
</dbReference>
<dbReference type="GO" id="GO:0015771">
    <property type="term" value="P:trehalose transport"/>
    <property type="evidence" value="ECO:0007669"/>
    <property type="project" value="TreeGrafter"/>
</dbReference>
<keyword evidence="2" id="KW-0813">Transport</keyword>
<feature type="transmembrane region" description="Helical" evidence="17">
    <location>
        <begin position="223"/>
        <end position="246"/>
    </location>
</feature>
<comment type="function">
    <text evidence="12">The phosphoenolpyruvate-dependent sugar phosphotransferase system (sugar PTS), a major carbohydrate active transport system, catalyzes the phosphorylation of incoming sugar substrates concomitantly with their translocation across the cell membrane. This system is involved in sucrose transport.</text>
</comment>
<feature type="transmembrane region" description="Helical" evidence="17">
    <location>
        <begin position="182"/>
        <end position="203"/>
    </location>
</feature>
<evidence type="ECO:0000256" key="13">
    <source>
        <dbReference type="ARBA" id="ARBA00048931"/>
    </source>
</evidence>
<dbReference type="FunFam" id="3.30.1360.60:FF:000001">
    <property type="entry name" value="PTS system glucose-specific IIBC component PtsG"/>
    <property type="match status" value="1"/>
</dbReference>
<feature type="transmembrane region" description="Helical" evidence="17">
    <location>
        <begin position="396"/>
        <end position="415"/>
    </location>
</feature>
<gene>
    <name evidence="21" type="ORF">SPB_1374</name>
</gene>
<comment type="subcellular location">
    <subcellularLocation>
        <location evidence="1">Cell membrane</location>
        <topology evidence="1">Multi-pass membrane protein</topology>
    </subcellularLocation>
</comment>
<dbReference type="RefSeq" id="WP_003105562.1">
    <property type="nucleotide sequence ID" value="NZ_AEUT02000001.1"/>
</dbReference>
<dbReference type="PROSITE" id="PS51093">
    <property type="entry name" value="PTS_EIIA_TYPE_1"/>
    <property type="match status" value="1"/>
</dbReference>
<dbReference type="eggNOG" id="COG1264">
    <property type="taxonomic scope" value="Bacteria"/>
</dbReference>
<evidence type="ECO:0000256" key="15">
    <source>
        <dbReference type="ARBA" id="ARBA00081008"/>
    </source>
</evidence>
<keyword evidence="8" id="KW-0418">Kinase</keyword>
<dbReference type="FunFam" id="2.70.70.10:FF:000001">
    <property type="entry name" value="PTS system glucose-specific IIA component"/>
    <property type="match status" value="1"/>
</dbReference>
<evidence type="ECO:0000256" key="3">
    <source>
        <dbReference type="ARBA" id="ARBA00022475"/>
    </source>
</evidence>
<dbReference type="eggNOG" id="COG2190">
    <property type="taxonomic scope" value="Bacteria"/>
</dbReference>
<feature type="domain" description="PTS EIIC type-1" evidence="20">
    <location>
        <begin position="197"/>
        <end position="530"/>
    </location>
</feature>
<feature type="transmembrane region" description="Helical" evidence="17">
    <location>
        <begin position="283"/>
        <end position="301"/>
    </location>
</feature>
<evidence type="ECO:0000256" key="2">
    <source>
        <dbReference type="ARBA" id="ARBA00022448"/>
    </source>
</evidence>
<dbReference type="GeneID" id="61421006"/>
<reference evidence="21 22" key="1">
    <citation type="submission" date="2011-02" db="EMBL/GenBank/DDBJ databases">
        <authorList>
            <person name="Stanhope M.J."/>
            <person name="Durkin A.S."/>
            <person name="Hostetler J."/>
            <person name="Kim M."/>
            <person name="Radune D."/>
            <person name="Singh I."/>
            <person name="Town C.D."/>
        </authorList>
    </citation>
    <scope>NUCLEOTIDE SEQUENCE [LARGE SCALE GENOMIC DNA]</scope>
    <source>
        <strain evidence="21 22">NCFD 2020</strain>
    </source>
</reference>
<dbReference type="SUPFAM" id="SSF55604">
    <property type="entry name" value="Glucose permease domain IIB"/>
    <property type="match status" value="1"/>
</dbReference>
<dbReference type="Pfam" id="PF00358">
    <property type="entry name" value="PTS_EIIA_1"/>
    <property type="match status" value="1"/>
</dbReference>
<dbReference type="SUPFAM" id="SSF51261">
    <property type="entry name" value="Duplicated hybrid motif"/>
    <property type="match status" value="1"/>
</dbReference>
<evidence type="ECO:0000259" key="20">
    <source>
        <dbReference type="PROSITE" id="PS51103"/>
    </source>
</evidence>
<dbReference type="InterPro" id="IPR011055">
    <property type="entry name" value="Dup_hybrid_motif"/>
</dbReference>
<name>F1YXP5_9STRE</name>
<dbReference type="CDD" id="cd00212">
    <property type="entry name" value="PTS_IIB_glc"/>
    <property type="match status" value="1"/>
</dbReference>
<dbReference type="Proteomes" id="UP000003732">
    <property type="component" value="Unassembled WGS sequence"/>
</dbReference>
<dbReference type="Pfam" id="PF00367">
    <property type="entry name" value="PTS_EIIB"/>
    <property type="match status" value="1"/>
</dbReference>
<protein>
    <recommendedName>
        <fullName evidence="14">PTS system sucrose-specific EIIBCA component</fullName>
        <ecNumber evidence="11">2.7.1.211</ecNumber>
    </recommendedName>
    <alternativeName>
        <fullName evidence="15">EIIBCA-Scr</fullName>
    </alternativeName>
</protein>
<dbReference type="InterPro" id="IPR036878">
    <property type="entry name" value="Glu_permease_IIB"/>
</dbReference>
<dbReference type="PROSITE" id="PS51098">
    <property type="entry name" value="PTS_EIIB_TYPE_1"/>
    <property type="match status" value="1"/>
</dbReference>
<dbReference type="AlphaFoldDB" id="F1YXP5"/>
<keyword evidence="3" id="KW-1003">Cell membrane</keyword>
<evidence type="ECO:0000256" key="8">
    <source>
        <dbReference type="ARBA" id="ARBA00022777"/>
    </source>
</evidence>
<dbReference type="PANTHER" id="PTHR30175">
    <property type="entry name" value="PHOSPHOTRANSFERASE SYSTEM TRANSPORT PROTEIN"/>
    <property type="match status" value="1"/>
</dbReference>
<proteinExistence type="predicted"/>
<dbReference type="InterPro" id="IPR018113">
    <property type="entry name" value="PTrfase_EIIB_Cys"/>
</dbReference>
<dbReference type="EC" id="2.7.1.211" evidence="11"/>
<evidence type="ECO:0000256" key="14">
    <source>
        <dbReference type="ARBA" id="ARBA00074554"/>
    </source>
</evidence>
<comment type="catalytic activity">
    <reaction evidence="13">
        <text>N(pros)-phospho-L-histidyl-[protein](out) + sucrose = sucrose 6(G)-phosphate(in) + L-histidyl-[protein]</text>
        <dbReference type="Rhea" id="RHEA:49236"/>
        <dbReference type="Rhea" id="RHEA-COMP:9745"/>
        <dbReference type="Rhea" id="RHEA-COMP:9746"/>
        <dbReference type="ChEBI" id="CHEBI:17992"/>
        <dbReference type="ChEBI" id="CHEBI:29979"/>
        <dbReference type="ChEBI" id="CHEBI:64837"/>
        <dbReference type="ChEBI" id="CHEBI:91002"/>
        <dbReference type="EC" id="2.7.1.211"/>
    </reaction>
</comment>
<evidence type="ECO:0000256" key="10">
    <source>
        <dbReference type="ARBA" id="ARBA00023136"/>
    </source>
</evidence>
<evidence type="ECO:0000259" key="19">
    <source>
        <dbReference type="PROSITE" id="PS51098"/>
    </source>
</evidence>
<dbReference type="eggNOG" id="COG1263">
    <property type="taxonomic scope" value="Bacteria"/>
</dbReference>
<dbReference type="Gene3D" id="2.70.70.10">
    <property type="entry name" value="Glucose Permease (Domain IIA)"/>
    <property type="match status" value="1"/>
</dbReference>
<dbReference type="NCBIfam" id="TIGR00830">
    <property type="entry name" value="PTBA"/>
    <property type="match status" value="1"/>
</dbReference>
<evidence type="ECO:0000256" key="17">
    <source>
        <dbReference type="SAM" id="Phobius"/>
    </source>
</evidence>
<evidence type="ECO:0000256" key="1">
    <source>
        <dbReference type="ARBA" id="ARBA00004651"/>
    </source>
</evidence>
<feature type="transmembrane region" description="Helical" evidence="17">
    <location>
        <begin position="358"/>
        <end position="376"/>
    </location>
</feature>
<dbReference type="InterPro" id="IPR003352">
    <property type="entry name" value="PTS_EIIC"/>
</dbReference>
<dbReference type="PROSITE" id="PS00371">
    <property type="entry name" value="PTS_EIIA_TYPE_1_HIS"/>
    <property type="match status" value="1"/>
</dbReference>
<keyword evidence="7 17" id="KW-0812">Transmembrane</keyword>
<keyword evidence="5" id="KW-0808">Transferase</keyword>
<dbReference type="InterPro" id="IPR011297">
    <property type="entry name" value="PTS_IIABC_b_glu"/>
</dbReference>